<organism evidence="2 3">
    <name type="scientific">Chitinophaga jiangningensis</name>
    <dbReference type="NCBI Taxonomy" id="1419482"/>
    <lineage>
        <taxon>Bacteria</taxon>
        <taxon>Pseudomonadati</taxon>
        <taxon>Bacteroidota</taxon>
        <taxon>Chitinophagia</taxon>
        <taxon>Chitinophagales</taxon>
        <taxon>Chitinophagaceae</taxon>
        <taxon>Chitinophaga</taxon>
    </lineage>
</organism>
<dbReference type="RefSeq" id="WP_083550918.1">
    <property type="nucleotide sequence ID" value="NZ_FRBL01000013.1"/>
</dbReference>
<reference evidence="2 3" key="1">
    <citation type="submission" date="2016-11" db="EMBL/GenBank/DDBJ databases">
        <authorList>
            <person name="Jaros S."/>
            <person name="Januszkiewicz K."/>
            <person name="Wedrychowicz H."/>
        </authorList>
    </citation>
    <scope>NUCLEOTIDE SEQUENCE [LARGE SCALE GENOMIC DNA]</scope>
    <source>
        <strain evidence="2 3">DSM 27406</strain>
    </source>
</reference>
<protein>
    <recommendedName>
        <fullName evidence="4">CarboxypepD_reg-like domain-containing protein</fullName>
    </recommendedName>
</protein>
<keyword evidence="3" id="KW-1185">Reference proteome</keyword>
<evidence type="ECO:0008006" key="4">
    <source>
        <dbReference type="Google" id="ProtNLM"/>
    </source>
</evidence>
<dbReference type="Proteomes" id="UP000184420">
    <property type="component" value="Unassembled WGS sequence"/>
</dbReference>
<dbReference type="AlphaFoldDB" id="A0A1M7MIW7"/>
<dbReference type="STRING" id="1419482.SAMN05444266_11388"/>
<dbReference type="InterPro" id="IPR008969">
    <property type="entry name" value="CarboxyPept-like_regulatory"/>
</dbReference>
<proteinExistence type="predicted"/>
<name>A0A1M7MIW7_9BACT</name>
<evidence type="ECO:0000313" key="3">
    <source>
        <dbReference type="Proteomes" id="UP000184420"/>
    </source>
</evidence>
<feature type="chain" id="PRO_5013201140" description="CarboxypepD_reg-like domain-containing protein" evidence="1">
    <location>
        <begin position="24"/>
        <end position="600"/>
    </location>
</feature>
<dbReference type="OrthoDB" id="5505971at2"/>
<feature type="signal peptide" evidence="1">
    <location>
        <begin position="1"/>
        <end position="23"/>
    </location>
</feature>
<keyword evidence="1" id="KW-0732">Signal</keyword>
<dbReference type="EMBL" id="FRBL01000013">
    <property type="protein sequence ID" value="SHM90777.1"/>
    <property type="molecule type" value="Genomic_DNA"/>
</dbReference>
<dbReference type="Gene3D" id="2.60.40.1120">
    <property type="entry name" value="Carboxypeptidase-like, regulatory domain"/>
    <property type="match status" value="1"/>
</dbReference>
<dbReference type="SUPFAM" id="SSF49464">
    <property type="entry name" value="Carboxypeptidase regulatory domain-like"/>
    <property type="match status" value="1"/>
</dbReference>
<gene>
    <name evidence="2" type="ORF">SAMN05444266_11388</name>
</gene>
<sequence length="600" mass="65025">MPSKFYTYILSLFLLLPAPTLFAQQLNKVMDLHLTKKPLAEVLKTIGKKGNFTFSYMSNAVPEDSIVSIDVERKTVRQLLDILLGEGNYQYKEYGNYLILQYKPPGAFFYVTGVVTDKQTGQRVSNASVYERHQLISTITNNDGFYRLRLRDKYPAAAISVSKDLYNDTSLMLLAAQDQEINVTISPSTRTLPTIEVTGYSTVEKTWFGRLLLSSREKAQSMNIRQFFADKPYQVSLAPSFGTHGRMSGQVVNKFSLNVLGGYTAGVDGVEIAGGFNIVKKDVDNVQVAGVLNITGGKVHGVQVAGLHNNVLDSVTGVQVAGVSNMANGPMHGVQLTGAVGHVHQSVNGVQVAGISASAGGKVEGLQLSGAFNRAGDSLHGAQIAGIFNTGKEIQGAQIAGAVNITKGTVKGAQIAALFNKAHQVEGVQIGLINIADSTTGYSIGLINIVKHGYHKLSMFSTDMLPANVAWKSGSRQLYSILTAGMNFEDKASFLVGYGVGREMVLRPKLSVITEFMISTFHMGEENENSQLYRLTGSLMYKPFKGFAIFGGPVFTMHFRDENIEGKPYIGPRPGADYPGFNIGNTGRGWLGWQLGITIF</sequence>
<evidence type="ECO:0000313" key="2">
    <source>
        <dbReference type="EMBL" id="SHM90777.1"/>
    </source>
</evidence>
<accession>A0A1M7MIW7</accession>
<evidence type="ECO:0000256" key="1">
    <source>
        <dbReference type="SAM" id="SignalP"/>
    </source>
</evidence>